<keyword evidence="4 7" id="KW-0472">Membrane</keyword>
<organism evidence="9 10">
    <name type="scientific">Neoarthrinium moseri</name>
    <dbReference type="NCBI Taxonomy" id="1658444"/>
    <lineage>
        <taxon>Eukaryota</taxon>
        <taxon>Fungi</taxon>
        <taxon>Dikarya</taxon>
        <taxon>Ascomycota</taxon>
        <taxon>Pezizomycotina</taxon>
        <taxon>Sordariomycetes</taxon>
        <taxon>Xylariomycetidae</taxon>
        <taxon>Amphisphaeriales</taxon>
        <taxon>Apiosporaceae</taxon>
        <taxon>Neoarthrinium</taxon>
    </lineage>
</organism>
<dbReference type="AlphaFoldDB" id="A0A9P9WYJ4"/>
<feature type="transmembrane region" description="Helical" evidence="7">
    <location>
        <begin position="41"/>
        <end position="64"/>
    </location>
</feature>
<evidence type="ECO:0000256" key="4">
    <source>
        <dbReference type="ARBA" id="ARBA00023136"/>
    </source>
</evidence>
<feature type="transmembrane region" description="Helical" evidence="7">
    <location>
        <begin position="123"/>
        <end position="152"/>
    </location>
</feature>
<keyword evidence="2 7" id="KW-0812">Transmembrane</keyword>
<dbReference type="InterPro" id="IPR052337">
    <property type="entry name" value="SAT4-like"/>
</dbReference>
<feature type="transmembrane region" description="Helical" evidence="7">
    <location>
        <begin position="6"/>
        <end position="29"/>
    </location>
</feature>
<feature type="domain" description="Rhodopsin" evidence="8">
    <location>
        <begin position="25"/>
        <end position="267"/>
    </location>
</feature>
<feature type="transmembrane region" description="Helical" evidence="7">
    <location>
        <begin position="172"/>
        <end position="191"/>
    </location>
</feature>
<feature type="region of interest" description="Disordered" evidence="6">
    <location>
        <begin position="305"/>
        <end position="343"/>
    </location>
</feature>
<evidence type="ECO:0000313" key="10">
    <source>
        <dbReference type="Proteomes" id="UP000829685"/>
    </source>
</evidence>
<comment type="similarity">
    <text evidence="5">Belongs to the SAT4 family.</text>
</comment>
<evidence type="ECO:0000259" key="8">
    <source>
        <dbReference type="Pfam" id="PF20684"/>
    </source>
</evidence>
<comment type="subcellular location">
    <subcellularLocation>
        <location evidence="1">Membrane</location>
        <topology evidence="1">Multi-pass membrane protein</topology>
    </subcellularLocation>
</comment>
<dbReference type="PANTHER" id="PTHR33048:SF47">
    <property type="entry name" value="INTEGRAL MEMBRANE PROTEIN-RELATED"/>
    <property type="match status" value="1"/>
</dbReference>
<feature type="transmembrane region" description="Helical" evidence="7">
    <location>
        <begin position="239"/>
        <end position="262"/>
    </location>
</feature>
<evidence type="ECO:0000256" key="7">
    <source>
        <dbReference type="SAM" id="Phobius"/>
    </source>
</evidence>
<dbReference type="Pfam" id="PF20684">
    <property type="entry name" value="Fung_rhodopsin"/>
    <property type="match status" value="1"/>
</dbReference>
<gene>
    <name evidence="9" type="ORF">JX265_000443</name>
</gene>
<dbReference type="Proteomes" id="UP000829685">
    <property type="component" value="Unassembled WGS sequence"/>
</dbReference>
<dbReference type="GO" id="GO:0016020">
    <property type="term" value="C:membrane"/>
    <property type="evidence" value="ECO:0007669"/>
    <property type="project" value="UniProtKB-SubCell"/>
</dbReference>
<reference evidence="9" key="1">
    <citation type="submission" date="2021-03" db="EMBL/GenBank/DDBJ databases">
        <title>Revisited historic fungal species revealed as producer of novel bioactive compounds through whole genome sequencing and comparative genomics.</title>
        <authorList>
            <person name="Vignolle G.A."/>
            <person name="Hochenegger N."/>
            <person name="Mach R.L."/>
            <person name="Mach-Aigner A.R."/>
            <person name="Javad Rahimi M."/>
            <person name="Salim K.A."/>
            <person name="Chan C.M."/>
            <person name="Lim L.B.L."/>
            <person name="Cai F."/>
            <person name="Druzhinina I.S."/>
            <person name="U'Ren J.M."/>
            <person name="Derntl C."/>
        </authorList>
    </citation>
    <scope>NUCLEOTIDE SEQUENCE</scope>
    <source>
        <strain evidence="9">TUCIM 5799</strain>
    </source>
</reference>
<feature type="compositionally biased region" description="Basic and acidic residues" evidence="6">
    <location>
        <begin position="305"/>
        <end position="331"/>
    </location>
</feature>
<accession>A0A9P9WYJ4</accession>
<feature type="transmembrane region" description="Helical" evidence="7">
    <location>
        <begin position="84"/>
        <end position="111"/>
    </location>
</feature>
<dbReference type="PANTHER" id="PTHR33048">
    <property type="entry name" value="PTH11-LIKE INTEGRAL MEMBRANE PROTEIN (AFU_ORTHOLOGUE AFUA_5G11245)"/>
    <property type="match status" value="1"/>
</dbReference>
<evidence type="ECO:0000256" key="6">
    <source>
        <dbReference type="SAM" id="MobiDB-lite"/>
    </source>
</evidence>
<evidence type="ECO:0000256" key="3">
    <source>
        <dbReference type="ARBA" id="ARBA00022989"/>
    </source>
</evidence>
<feature type="transmembrane region" description="Helical" evidence="7">
    <location>
        <begin position="203"/>
        <end position="227"/>
    </location>
</feature>
<sequence length="379" mass="42484">MESQQPNLFAVVAITMAAATLTLVLRLIARRMTKVPLWWDDYLCILAYFFGVAWSALLLSWVPFGFGLHLKDVGTTAQESLTNSLFFCYLAELFYAFSLAFSKLAILSFYWRMFQRSAIKIPIIILAICAVVWLILRTFLAIFHCVPVQAFWDKSIPDATCLIDDSKFFFESVLAHLVLDLAILTLPVVQVHRLQLRTAQKVGVTAMFMFGILVCIASVIVLVYSISYDTKSSEMSWNIAPIMIWATVEVNLAIISACMPMLRPIFMKAFHRIFPHASLGSSEDRFRSNRTKSFIQMAAMRTKTKLADDSESMHHLAESPRDNSFAKDDSFGGRTTGPKVSITGNEVPYDVELASSPPGSEGGILVRSETFVRVSQARI</sequence>
<comment type="caution">
    <text evidence="9">The sequence shown here is derived from an EMBL/GenBank/DDBJ whole genome shotgun (WGS) entry which is preliminary data.</text>
</comment>
<evidence type="ECO:0000313" key="9">
    <source>
        <dbReference type="EMBL" id="KAI1881617.1"/>
    </source>
</evidence>
<dbReference type="EMBL" id="JAFIMR010000001">
    <property type="protein sequence ID" value="KAI1881617.1"/>
    <property type="molecule type" value="Genomic_DNA"/>
</dbReference>
<evidence type="ECO:0000256" key="5">
    <source>
        <dbReference type="ARBA" id="ARBA00038359"/>
    </source>
</evidence>
<keyword evidence="3 7" id="KW-1133">Transmembrane helix</keyword>
<name>A0A9P9WYJ4_9PEZI</name>
<keyword evidence="10" id="KW-1185">Reference proteome</keyword>
<evidence type="ECO:0000256" key="2">
    <source>
        <dbReference type="ARBA" id="ARBA00022692"/>
    </source>
</evidence>
<dbReference type="InterPro" id="IPR049326">
    <property type="entry name" value="Rhodopsin_dom_fungi"/>
</dbReference>
<evidence type="ECO:0000256" key="1">
    <source>
        <dbReference type="ARBA" id="ARBA00004141"/>
    </source>
</evidence>
<proteinExistence type="inferred from homology"/>
<protein>
    <recommendedName>
        <fullName evidence="8">Rhodopsin domain-containing protein</fullName>
    </recommendedName>
</protein>